<dbReference type="InterPro" id="IPR013022">
    <property type="entry name" value="Xyl_isomerase-like_TIM-brl"/>
</dbReference>
<accession>A0ABV3L951</accession>
<proteinExistence type="predicted"/>
<dbReference type="Proteomes" id="UP001553161">
    <property type="component" value="Unassembled WGS sequence"/>
</dbReference>
<gene>
    <name evidence="2" type="ORF">AB0T83_12260</name>
</gene>
<dbReference type="RefSeq" id="WP_366193413.1">
    <property type="nucleotide sequence ID" value="NZ_JBFBVU010000014.1"/>
</dbReference>
<evidence type="ECO:0000259" key="1">
    <source>
        <dbReference type="Pfam" id="PF01261"/>
    </source>
</evidence>
<dbReference type="GO" id="GO:0016853">
    <property type="term" value="F:isomerase activity"/>
    <property type="evidence" value="ECO:0007669"/>
    <property type="project" value="UniProtKB-KW"/>
</dbReference>
<dbReference type="SUPFAM" id="SSF51658">
    <property type="entry name" value="Xylose isomerase-like"/>
    <property type="match status" value="1"/>
</dbReference>
<keyword evidence="3" id="KW-1185">Reference proteome</keyword>
<dbReference type="PANTHER" id="PTHR12110:SF21">
    <property type="entry name" value="XYLOSE ISOMERASE-LIKE TIM BARREL DOMAIN-CONTAINING PROTEIN"/>
    <property type="match status" value="1"/>
</dbReference>
<evidence type="ECO:0000313" key="2">
    <source>
        <dbReference type="EMBL" id="MEV8467552.1"/>
    </source>
</evidence>
<dbReference type="InterPro" id="IPR050312">
    <property type="entry name" value="IolE/XylAMocC-like"/>
</dbReference>
<name>A0ABV3L951_9RHOB</name>
<dbReference type="InterPro" id="IPR036237">
    <property type="entry name" value="Xyl_isomerase-like_sf"/>
</dbReference>
<dbReference type="Pfam" id="PF01261">
    <property type="entry name" value="AP_endonuc_2"/>
    <property type="match status" value="1"/>
</dbReference>
<feature type="domain" description="Xylose isomerase-like TIM barrel" evidence="1">
    <location>
        <begin position="24"/>
        <end position="269"/>
    </location>
</feature>
<keyword evidence="2" id="KW-0413">Isomerase</keyword>
<organism evidence="2 3">
    <name type="scientific">Meridianimarinicoccus marinus</name>
    <dbReference type="NCBI Taxonomy" id="3231483"/>
    <lineage>
        <taxon>Bacteria</taxon>
        <taxon>Pseudomonadati</taxon>
        <taxon>Pseudomonadota</taxon>
        <taxon>Alphaproteobacteria</taxon>
        <taxon>Rhodobacterales</taxon>
        <taxon>Paracoccaceae</taxon>
        <taxon>Meridianimarinicoccus</taxon>
    </lineage>
</organism>
<evidence type="ECO:0000313" key="3">
    <source>
        <dbReference type="Proteomes" id="UP001553161"/>
    </source>
</evidence>
<dbReference type="EMBL" id="JBFBVU010000014">
    <property type="protein sequence ID" value="MEV8467552.1"/>
    <property type="molecule type" value="Genomic_DNA"/>
</dbReference>
<sequence length="276" mass="28860">MLDFTLCNELLAGEGKSLGEQAHIAAQLGFCGLELDPATLGETPHALSDARIARIRGEIEAEGVRVTGLHWLLSSYAGASITDPAGQDRARDILLGMVDLCAGLGGTVLVHGSPKQRLRPEGLDDAALISHLAEFFAPIAAAAERRGVTYCIEPLSRAEDRTINTVGQGVDLVCAIGSAAFRTMIDISAAGQTEAPVADLIRHWVPSGMIGHIHANDTNRGAPGMGDDPFPQIVAALVETGWDRPIGVEPFRTLIDASVTAATGIATLKACERAAA</sequence>
<protein>
    <submittedName>
        <fullName evidence="2">Sugar phosphate isomerase/epimerase family protein</fullName>
    </submittedName>
</protein>
<dbReference type="Gene3D" id="3.20.20.150">
    <property type="entry name" value="Divalent-metal-dependent TIM barrel enzymes"/>
    <property type="match status" value="1"/>
</dbReference>
<reference evidence="2 3" key="1">
    <citation type="submission" date="2024-07" db="EMBL/GenBank/DDBJ databases">
        <authorList>
            <person name="Kang M."/>
        </authorList>
    </citation>
    <scope>NUCLEOTIDE SEQUENCE [LARGE SCALE GENOMIC DNA]</scope>
    <source>
        <strain evidence="2 3">DFM31</strain>
    </source>
</reference>
<dbReference type="PANTHER" id="PTHR12110">
    <property type="entry name" value="HYDROXYPYRUVATE ISOMERASE"/>
    <property type="match status" value="1"/>
</dbReference>
<comment type="caution">
    <text evidence="2">The sequence shown here is derived from an EMBL/GenBank/DDBJ whole genome shotgun (WGS) entry which is preliminary data.</text>
</comment>